<dbReference type="NCBIfam" id="NF041390">
    <property type="entry name" value="TadE_Rv3655c"/>
    <property type="match status" value="1"/>
</dbReference>
<dbReference type="InParanoid" id="A0A4R5C6R0"/>
<keyword evidence="4" id="KW-1185">Reference proteome</keyword>
<evidence type="ECO:0000259" key="2">
    <source>
        <dbReference type="Pfam" id="PF07811"/>
    </source>
</evidence>
<dbReference type="InterPro" id="IPR049790">
    <property type="entry name" value="Rv3655c/TadE"/>
</dbReference>
<name>A0A4R5C6R0_9ACTN</name>
<evidence type="ECO:0000313" key="4">
    <source>
        <dbReference type="Proteomes" id="UP000294739"/>
    </source>
</evidence>
<proteinExistence type="predicted"/>
<feature type="transmembrane region" description="Helical" evidence="1">
    <location>
        <begin position="21"/>
        <end position="44"/>
    </location>
</feature>
<keyword evidence="1" id="KW-1133">Transmembrane helix</keyword>
<sequence>MSSATHSARGDPQRGMVTAELAAAFPALVVVLLGAVWAVTLAAAQLRCADAAREAARAAARGEEAAIIREVAAEVAPDGADVEVERGDGTVTVRVSARMSMPGPLADTLPAPTVTGQAVALAESG</sequence>
<gene>
    <name evidence="3" type="ORF">E1269_31700</name>
</gene>
<accession>A0A4R5C6R0</accession>
<protein>
    <submittedName>
        <fullName evidence="3">Pilus assembly protein TadE</fullName>
    </submittedName>
</protein>
<evidence type="ECO:0000256" key="1">
    <source>
        <dbReference type="SAM" id="Phobius"/>
    </source>
</evidence>
<evidence type="ECO:0000313" key="3">
    <source>
        <dbReference type="EMBL" id="TDD94755.1"/>
    </source>
</evidence>
<comment type="caution">
    <text evidence="3">The sequence shown here is derived from an EMBL/GenBank/DDBJ whole genome shotgun (WGS) entry which is preliminary data.</text>
</comment>
<dbReference type="OrthoDB" id="5192171at2"/>
<reference evidence="3 4" key="1">
    <citation type="submission" date="2019-03" db="EMBL/GenBank/DDBJ databases">
        <title>Draft genome sequences of novel Actinobacteria.</title>
        <authorList>
            <person name="Sahin N."/>
            <person name="Ay H."/>
            <person name="Saygin H."/>
        </authorList>
    </citation>
    <scope>NUCLEOTIDE SEQUENCE [LARGE SCALE GENOMIC DNA]</scope>
    <source>
        <strain evidence="3 4">5K138</strain>
    </source>
</reference>
<dbReference type="AlphaFoldDB" id="A0A4R5C6R0"/>
<dbReference type="Pfam" id="PF07811">
    <property type="entry name" value="TadE"/>
    <property type="match status" value="1"/>
</dbReference>
<dbReference type="InterPro" id="IPR012495">
    <property type="entry name" value="TadE-like_dom"/>
</dbReference>
<dbReference type="EMBL" id="SMKZ01000103">
    <property type="protein sequence ID" value="TDD94755.1"/>
    <property type="molecule type" value="Genomic_DNA"/>
</dbReference>
<dbReference type="Proteomes" id="UP000294739">
    <property type="component" value="Unassembled WGS sequence"/>
</dbReference>
<keyword evidence="1" id="KW-0812">Transmembrane</keyword>
<organism evidence="3 4">
    <name type="scientific">Jiangella asiatica</name>
    <dbReference type="NCBI Taxonomy" id="2530372"/>
    <lineage>
        <taxon>Bacteria</taxon>
        <taxon>Bacillati</taxon>
        <taxon>Actinomycetota</taxon>
        <taxon>Actinomycetes</taxon>
        <taxon>Jiangellales</taxon>
        <taxon>Jiangellaceae</taxon>
        <taxon>Jiangella</taxon>
    </lineage>
</organism>
<keyword evidence="1" id="KW-0472">Membrane</keyword>
<feature type="domain" description="TadE-like" evidence="2">
    <location>
        <begin position="15"/>
        <end position="57"/>
    </location>
</feature>
<dbReference type="RefSeq" id="WP_131902197.1">
    <property type="nucleotide sequence ID" value="NZ_SMKZ01000103.1"/>
</dbReference>